<dbReference type="Gene3D" id="2.30.30.60">
    <property type="match status" value="1"/>
</dbReference>
<reference evidence="7 8" key="1">
    <citation type="submission" date="2019-03" db="EMBL/GenBank/DDBJ databases">
        <title>Sequencing the genomes of 1000 actinobacteria strains.</title>
        <authorList>
            <person name="Klenk H.-P."/>
        </authorList>
    </citation>
    <scope>NUCLEOTIDE SEQUENCE [LARGE SCALE GENOMIC DNA]</scope>
    <source>
        <strain evidence="7 8">DSM 18936</strain>
    </source>
</reference>
<evidence type="ECO:0000256" key="4">
    <source>
        <dbReference type="ARBA" id="ARBA00023136"/>
    </source>
</evidence>
<protein>
    <submittedName>
        <fullName evidence="7">Small-conductance mechanosensitive channel</fullName>
    </submittedName>
</protein>
<dbReference type="Pfam" id="PF00924">
    <property type="entry name" value="MS_channel_2nd"/>
    <property type="match status" value="1"/>
</dbReference>
<dbReference type="OrthoDB" id="9792218at2"/>
<evidence type="ECO:0000313" key="7">
    <source>
        <dbReference type="EMBL" id="TDT17142.1"/>
    </source>
</evidence>
<keyword evidence="3 5" id="KW-1133">Transmembrane helix</keyword>
<feature type="transmembrane region" description="Helical" evidence="5">
    <location>
        <begin position="120"/>
        <end position="141"/>
    </location>
</feature>
<evidence type="ECO:0000256" key="5">
    <source>
        <dbReference type="SAM" id="Phobius"/>
    </source>
</evidence>
<comment type="subcellular location">
    <subcellularLocation>
        <location evidence="1">Membrane</location>
    </subcellularLocation>
</comment>
<evidence type="ECO:0000313" key="8">
    <source>
        <dbReference type="Proteomes" id="UP000294558"/>
    </source>
</evidence>
<feature type="transmembrane region" description="Helical" evidence="5">
    <location>
        <begin position="147"/>
        <end position="166"/>
    </location>
</feature>
<keyword evidence="2 5" id="KW-0812">Transmembrane</keyword>
<feature type="transmembrane region" description="Helical" evidence="5">
    <location>
        <begin position="77"/>
        <end position="99"/>
    </location>
</feature>
<dbReference type="RefSeq" id="WP_133869448.1">
    <property type="nucleotide sequence ID" value="NZ_SOAU01000001.1"/>
</dbReference>
<name>A0A4R7I0T3_9ACTN</name>
<dbReference type="Proteomes" id="UP000294558">
    <property type="component" value="Unassembled WGS sequence"/>
</dbReference>
<dbReference type="SUPFAM" id="SSF50182">
    <property type="entry name" value="Sm-like ribonucleoproteins"/>
    <property type="match status" value="1"/>
</dbReference>
<keyword evidence="4 5" id="KW-0472">Membrane</keyword>
<dbReference type="InterPro" id="IPR010920">
    <property type="entry name" value="LSM_dom_sf"/>
</dbReference>
<evidence type="ECO:0000256" key="1">
    <source>
        <dbReference type="ARBA" id="ARBA00004370"/>
    </source>
</evidence>
<evidence type="ECO:0000259" key="6">
    <source>
        <dbReference type="Pfam" id="PF00924"/>
    </source>
</evidence>
<feature type="transmembrane region" description="Helical" evidence="5">
    <location>
        <begin position="6"/>
        <end position="26"/>
    </location>
</feature>
<sequence>MSDYDLTPLVVGGAVAVGLLLLGPIVQFVLRRRGRTQFAADLRRMRSPMRLVALAIVARSVDLVFDEEPYTSLSEVAVIAAVAWFVVRFLVVVEGVVFRRLRIDTFDNLRARSRRTQVELIRRIVSAIVIVGAVAVTLVTVTPLGDFGPTIVTYAGVIGILAGFALRSPIENLAAGVIVAFSEPIRLDDVVVVEGEWGRIEHIGLVNVVVRIWDDRRLVLPTSRFVDEPFENWTRSSSAVTGVVTAWVDHTADIESLRREVGDLLARNPLWDGRAFNVQVIELDERAIQVRILVTAADASDLWNLRCELREALLPHLAGRADELPVVRLADARERSPELVG</sequence>
<feature type="transmembrane region" description="Helical" evidence="5">
    <location>
        <begin position="47"/>
        <end position="65"/>
    </location>
</feature>
<dbReference type="GO" id="GO:0016020">
    <property type="term" value="C:membrane"/>
    <property type="evidence" value="ECO:0007669"/>
    <property type="project" value="UniProtKB-SubCell"/>
</dbReference>
<dbReference type="EMBL" id="SOAU01000001">
    <property type="protein sequence ID" value="TDT17142.1"/>
    <property type="molecule type" value="Genomic_DNA"/>
</dbReference>
<organism evidence="7 8">
    <name type="scientific">Ilumatobacter fluminis</name>
    <dbReference type="NCBI Taxonomy" id="467091"/>
    <lineage>
        <taxon>Bacteria</taxon>
        <taxon>Bacillati</taxon>
        <taxon>Actinomycetota</taxon>
        <taxon>Acidimicrobiia</taxon>
        <taxon>Acidimicrobiales</taxon>
        <taxon>Ilumatobacteraceae</taxon>
        <taxon>Ilumatobacter</taxon>
    </lineage>
</organism>
<dbReference type="InterPro" id="IPR006685">
    <property type="entry name" value="MscS_channel_2nd"/>
</dbReference>
<accession>A0A4R7I0T3</accession>
<keyword evidence="8" id="KW-1185">Reference proteome</keyword>
<dbReference type="AlphaFoldDB" id="A0A4R7I0T3"/>
<dbReference type="Gene3D" id="1.10.287.1260">
    <property type="match status" value="1"/>
</dbReference>
<gene>
    <name evidence="7" type="ORF">BDK89_2747</name>
</gene>
<dbReference type="PANTHER" id="PTHR30566">
    <property type="entry name" value="YNAI-RELATED MECHANOSENSITIVE ION CHANNEL"/>
    <property type="match status" value="1"/>
</dbReference>
<dbReference type="PANTHER" id="PTHR30566:SF25">
    <property type="entry name" value="INNER MEMBRANE PROTEIN"/>
    <property type="match status" value="1"/>
</dbReference>
<evidence type="ECO:0000256" key="2">
    <source>
        <dbReference type="ARBA" id="ARBA00022692"/>
    </source>
</evidence>
<dbReference type="GO" id="GO:0055085">
    <property type="term" value="P:transmembrane transport"/>
    <property type="evidence" value="ECO:0007669"/>
    <property type="project" value="InterPro"/>
</dbReference>
<feature type="domain" description="Mechanosensitive ion channel MscS" evidence="6">
    <location>
        <begin position="169"/>
        <end position="235"/>
    </location>
</feature>
<evidence type="ECO:0000256" key="3">
    <source>
        <dbReference type="ARBA" id="ARBA00022989"/>
    </source>
</evidence>
<dbReference type="InterPro" id="IPR023408">
    <property type="entry name" value="MscS_beta-dom_sf"/>
</dbReference>
<proteinExistence type="predicted"/>
<comment type="caution">
    <text evidence="7">The sequence shown here is derived from an EMBL/GenBank/DDBJ whole genome shotgun (WGS) entry which is preliminary data.</text>
</comment>